<dbReference type="InterPro" id="IPR001849">
    <property type="entry name" value="PH_domain"/>
</dbReference>
<evidence type="ECO:0000256" key="1">
    <source>
        <dbReference type="SAM" id="Coils"/>
    </source>
</evidence>
<dbReference type="InterPro" id="IPR011993">
    <property type="entry name" value="PH-like_dom_sf"/>
</dbReference>
<dbReference type="Proteomes" id="UP001186944">
    <property type="component" value="Unassembled WGS sequence"/>
</dbReference>
<keyword evidence="4" id="KW-1185">Reference proteome</keyword>
<evidence type="ECO:0000313" key="3">
    <source>
        <dbReference type="EMBL" id="KAK3094071.1"/>
    </source>
</evidence>
<dbReference type="AlphaFoldDB" id="A0AA88Y1F1"/>
<feature type="domain" description="PH" evidence="2">
    <location>
        <begin position="19"/>
        <end position="98"/>
    </location>
</feature>
<gene>
    <name evidence="3" type="ORF">FSP39_023852</name>
</gene>
<evidence type="ECO:0000313" key="4">
    <source>
        <dbReference type="Proteomes" id="UP001186944"/>
    </source>
</evidence>
<name>A0AA88Y1F1_PINIB</name>
<protein>
    <recommendedName>
        <fullName evidence="2">PH domain-containing protein</fullName>
    </recommendedName>
</protein>
<dbReference type="PANTHER" id="PTHR14383:SF1">
    <property type="entry name" value="PLECKSTRIN HOMOLOGY DOMAIN-CONTAINING FAMILY D MEMBER 1"/>
    <property type="match status" value="1"/>
</dbReference>
<proteinExistence type="predicted"/>
<dbReference type="Gene3D" id="2.30.29.30">
    <property type="entry name" value="Pleckstrin-homology domain (PH domain)/Phosphotyrosine-binding domain (PTB)"/>
    <property type="match status" value="1"/>
</dbReference>
<evidence type="ECO:0000259" key="2">
    <source>
        <dbReference type="SMART" id="SM00233"/>
    </source>
</evidence>
<comment type="caution">
    <text evidence="3">The sequence shown here is derived from an EMBL/GenBank/DDBJ whole genome shotgun (WGS) entry which is preliminary data.</text>
</comment>
<dbReference type="SMART" id="SM00233">
    <property type="entry name" value="PH"/>
    <property type="match status" value="1"/>
</dbReference>
<dbReference type="SUPFAM" id="SSF50729">
    <property type="entry name" value="PH domain-like"/>
    <property type="match status" value="1"/>
</dbReference>
<dbReference type="EMBL" id="VSWD01000009">
    <property type="protein sequence ID" value="KAK3094071.1"/>
    <property type="molecule type" value="Genomic_DNA"/>
</dbReference>
<accession>A0AA88Y1F1</accession>
<sequence length="457" mass="54497">MNGVREMRSSFSYEWTEHYQLCGILHKKPFHTPSNKWYKRFFLVKDGYLFYYPESERKEMEKRKCLNIHPKGKILLAAESGYEREKWIGVLEKSKRINWTAAQLADGMIKQLEEQGLQMAKQKQDYFDQLQTEVMALSEEKEKSQELERVKQELELEKQKLEQYQDDLMREFEQIKQELEDTAEYMKNLEDTRIELTDTISQQQENLKTLAEEKQKIMTNLKERESQNVTLHQSKEETEAQLQQIERKTQLLLEEKSEAERRLLENENRALMLEEEKKHFSEHAQELNETIKDLKAQKEMTETELREEVIARMDAERKLKEAEESLMKLGVAVESQTPNIHQDVKEEMVVNVGKLRRFFDGLAAEAKLDSDKPIIMKNSLHARKTLQRKAKTKEFQRRRSSSEYYEYVDSILMHCFLLRGSYMNDLFQPTHRCLAFVPFKYVQINFSFASKPFFTTF</sequence>
<keyword evidence="1" id="KW-0175">Coiled coil</keyword>
<organism evidence="3 4">
    <name type="scientific">Pinctada imbricata</name>
    <name type="common">Atlantic pearl-oyster</name>
    <name type="synonym">Pinctada martensii</name>
    <dbReference type="NCBI Taxonomy" id="66713"/>
    <lineage>
        <taxon>Eukaryota</taxon>
        <taxon>Metazoa</taxon>
        <taxon>Spiralia</taxon>
        <taxon>Lophotrochozoa</taxon>
        <taxon>Mollusca</taxon>
        <taxon>Bivalvia</taxon>
        <taxon>Autobranchia</taxon>
        <taxon>Pteriomorphia</taxon>
        <taxon>Pterioida</taxon>
        <taxon>Pterioidea</taxon>
        <taxon>Pteriidae</taxon>
        <taxon>Pinctada</taxon>
    </lineage>
</organism>
<dbReference type="PANTHER" id="PTHR14383">
    <property type="entry name" value="SWAP-70 RECOMBINASE"/>
    <property type="match status" value="1"/>
</dbReference>
<reference evidence="3" key="1">
    <citation type="submission" date="2019-08" db="EMBL/GenBank/DDBJ databases">
        <title>The improved chromosome-level genome for the pearl oyster Pinctada fucata martensii using PacBio sequencing and Hi-C.</title>
        <authorList>
            <person name="Zheng Z."/>
        </authorList>
    </citation>
    <scope>NUCLEOTIDE SEQUENCE</scope>
    <source>
        <strain evidence="3">ZZ-2019</strain>
        <tissue evidence="3">Adductor muscle</tissue>
    </source>
</reference>
<feature type="coiled-coil region" evidence="1">
    <location>
        <begin position="127"/>
        <end position="332"/>
    </location>
</feature>